<dbReference type="EMBL" id="QZKU01000047">
    <property type="protein sequence ID" value="RJP23282.1"/>
    <property type="molecule type" value="Genomic_DNA"/>
</dbReference>
<dbReference type="InterPro" id="IPR011009">
    <property type="entry name" value="Kinase-like_dom_sf"/>
</dbReference>
<protein>
    <submittedName>
        <fullName evidence="2">Aminoglycoside phosphotransferase family protein</fullName>
    </submittedName>
</protein>
<dbReference type="Gene3D" id="3.30.200.20">
    <property type="entry name" value="Phosphorylase Kinase, domain 1"/>
    <property type="match status" value="1"/>
</dbReference>
<dbReference type="InterPro" id="IPR051678">
    <property type="entry name" value="AGP_Transferase"/>
</dbReference>
<gene>
    <name evidence="2" type="ORF">C4520_06440</name>
</gene>
<dbReference type="Gene3D" id="3.90.1200.10">
    <property type="match status" value="1"/>
</dbReference>
<proteinExistence type="predicted"/>
<dbReference type="Pfam" id="PF01636">
    <property type="entry name" value="APH"/>
    <property type="match status" value="1"/>
</dbReference>
<dbReference type="Proteomes" id="UP000265882">
    <property type="component" value="Unassembled WGS sequence"/>
</dbReference>
<dbReference type="PANTHER" id="PTHR21310">
    <property type="entry name" value="AMINOGLYCOSIDE PHOSPHOTRANSFERASE-RELATED-RELATED"/>
    <property type="match status" value="1"/>
</dbReference>
<feature type="domain" description="Aminoglycoside phosphotransferase" evidence="1">
    <location>
        <begin position="54"/>
        <end position="269"/>
    </location>
</feature>
<dbReference type="SUPFAM" id="SSF56112">
    <property type="entry name" value="Protein kinase-like (PK-like)"/>
    <property type="match status" value="1"/>
</dbReference>
<evidence type="ECO:0000313" key="3">
    <source>
        <dbReference type="Proteomes" id="UP000265882"/>
    </source>
</evidence>
<evidence type="ECO:0000259" key="1">
    <source>
        <dbReference type="Pfam" id="PF01636"/>
    </source>
</evidence>
<accession>A0A3A4NWC5</accession>
<comment type="caution">
    <text evidence="2">The sequence shown here is derived from an EMBL/GenBank/DDBJ whole genome shotgun (WGS) entry which is preliminary data.</text>
</comment>
<dbReference type="InterPro" id="IPR002575">
    <property type="entry name" value="Aminoglycoside_PTrfase"/>
</dbReference>
<evidence type="ECO:0000313" key="2">
    <source>
        <dbReference type="EMBL" id="RJP23282.1"/>
    </source>
</evidence>
<name>A0A3A4NWC5_ABYX5</name>
<organism evidence="2 3">
    <name type="scientific">Abyssobacteria bacterium (strain SURF_5)</name>
    <dbReference type="NCBI Taxonomy" id="2093360"/>
    <lineage>
        <taxon>Bacteria</taxon>
        <taxon>Pseudomonadati</taxon>
        <taxon>Candidatus Hydrogenedentota</taxon>
        <taxon>Candidatus Abyssobacteria</taxon>
    </lineage>
</organism>
<reference evidence="2 3" key="1">
    <citation type="journal article" date="2017" name="ISME J.">
        <title>Energy and carbon metabolisms in a deep terrestrial subsurface fluid microbial community.</title>
        <authorList>
            <person name="Momper L."/>
            <person name="Jungbluth S.P."/>
            <person name="Lee M.D."/>
            <person name="Amend J.P."/>
        </authorList>
    </citation>
    <scope>NUCLEOTIDE SEQUENCE [LARGE SCALE GENOMIC DNA]</scope>
    <source>
        <strain evidence="2">SURF_5</strain>
    </source>
</reference>
<dbReference type="GO" id="GO:0016740">
    <property type="term" value="F:transferase activity"/>
    <property type="evidence" value="ECO:0007669"/>
    <property type="project" value="UniProtKB-KW"/>
</dbReference>
<dbReference type="AlphaFoldDB" id="A0A3A4NWC5"/>
<sequence>MVRPLQAVGSADCRVLAYRSLAGNIMDEITKKIQAYLDMKRQDAPVLRGRDFRITPLAQGEYNLNYLLASESIKLVFRINIGTQINRADQVLYEYRALELLKDSGVTPLPYFVDDSREFFETGILMEEYIEGEPLDYLRDFTSAARLFAAIQQVEVPEENNHLIREDAPLTLIYNECSGLLQKYFDSDLADAKIRDYLNDVLAWANEARARERYYKEDPCLCIVNTEVNSGNFIVNRARNSIHLVDWEMPRWGDPSQDLSHFCSPLTTLWKTSYRMTERDKLDFLKEYSTAVSDAHLRDTLAERVRLRDPFVYLRGISWSAMAYVAYQTDYNGLRNPDTWATLQRYMDIAFIRSLFDPFLNLRV</sequence>
<keyword evidence="2" id="KW-0808">Transferase</keyword>